<dbReference type="STRING" id="573321.SAMN04488505_10272"/>
<dbReference type="OrthoDB" id="9795222at2"/>
<evidence type="ECO:0000256" key="3">
    <source>
        <dbReference type="ARBA" id="ARBA00023295"/>
    </source>
</evidence>
<dbReference type="InterPro" id="IPR011050">
    <property type="entry name" value="Pectin_lyase_fold/virulence"/>
</dbReference>
<dbReference type="Gene3D" id="2.160.20.10">
    <property type="entry name" value="Single-stranded right-handed beta-helix, Pectin lyase-like"/>
    <property type="match status" value="1"/>
</dbReference>
<dbReference type="SMART" id="SM00710">
    <property type="entry name" value="PbH1"/>
    <property type="match status" value="6"/>
</dbReference>
<reference evidence="6 7" key="1">
    <citation type="submission" date="2016-10" db="EMBL/GenBank/DDBJ databases">
        <authorList>
            <person name="de Groot N.N."/>
        </authorList>
    </citation>
    <scope>NUCLEOTIDE SEQUENCE [LARGE SCALE GENOMIC DNA]</scope>
    <source>
        <strain evidence="6 7">DSM 21039</strain>
    </source>
</reference>
<keyword evidence="3 4" id="KW-0326">Glycosidase</keyword>
<dbReference type="PANTHER" id="PTHR31339">
    <property type="entry name" value="PECTIN LYASE-RELATED"/>
    <property type="match status" value="1"/>
</dbReference>
<name>A0A1H7PGA5_9BACT</name>
<evidence type="ECO:0000256" key="4">
    <source>
        <dbReference type="RuleBase" id="RU361169"/>
    </source>
</evidence>
<evidence type="ECO:0000313" key="7">
    <source>
        <dbReference type="Proteomes" id="UP000198984"/>
    </source>
</evidence>
<dbReference type="RefSeq" id="WP_089908673.1">
    <property type="nucleotide sequence ID" value="NZ_FOBB01000002.1"/>
</dbReference>
<feature type="chain" id="PRO_5011703133" evidence="5">
    <location>
        <begin position="30"/>
        <end position="514"/>
    </location>
</feature>
<comment type="similarity">
    <text evidence="1 4">Belongs to the glycosyl hydrolase 28 family.</text>
</comment>
<evidence type="ECO:0000256" key="5">
    <source>
        <dbReference type="SAM" id="SignalP"/>
    </source>
</evidence>
<sequence>MQLFPVTKKIFHVLFLCCLFTGVTGSVKAQWYDVTRYGAVGDSTTDNTKAIQKAIDACAATGGKVYFPAGRFLTATLYLKSNVTLHVAAGATILGHTDTKQYPYQDAGIRFYGDEWARQSLIFCKDQENVGVEGSGTIDGQGGAFVITTNKKPDRYRDRPYLLWFINCKNVKVRDISLRNSAFWMQHYLGCEFVWIEGVCIWNHSNKNNDMMDIDGCRNVHISGVTGDSDDDGITIKSTSSHISENITISNCVISSHCNALKFGTESTGGFRNIAVSNCVIKPSAQLSTIYGKPAGNSGISLEMVDGGIMENITISNIVIEGPQVPLFVRLGNRARPHIKDAPVPAPGRARNIHLSNITATGADETGCSISGIAKAPLENISLEHIYIETKGDGAKVNLYEPVVEKETEYPEATMFGNLPSYGFFIRYAKDVRLSDITLRNAGKETRPGVVVAQTQQFTLNGLDVQTGSSTPAAVYINNSKEGIISNSRNAYPVQRVWIKDQQSINIKADEAAK</sequence>
<evidence type="ECO:0000313" key="6">
    <source>
        <dbReference type="EMBL" id="SEL34484.1"/>
    </source>
</evidence>
<dbReference type="GO" id="GO:0005975">
    <property type="term" value="P:carbohydrate metabolic process"/>
    <property type="evidence" value="ECO:0007669"/>
    <property type="project" value="InterPro"/>
</dbReference>
<dbReference type="InterPro" id="IPR051801">
    <property type="entry name" value="GH28_Enzymes"/>
</dbReference>
<dbReference type="InterPro" id="IPR012334">
    <property type="entry name" value="Pectin_lyas_fold"/>
</dbReference>
<dbReference type="EMBL" id="FOBB01000002">
    <property type="protein sequence ID" value="SEL34484.1"/>
    <property type="molecule type" value="Genomic_DNA"/>
</dbReference>
<accession>A0A1H7PGA5</accession>
<keyword evidence="5" id="KW-0732">Signal</keyword>
<organism evidence="6 7">
    <name type="scientific">Chitinophaga rupis</name>
    <dbReference type="NCBI Taxonomy" id="573321"/>
    <lineage>
        <taxon>Bacteria</taxon>
        <taxon>Pseudomonadati</taxon>
        <taxon>Bacteroidota</taxon>
        <taxon>Chitinophagia</taxon>
        <taxon>Chitinophagales</taxon>
        <taxon>Chitinophagaceae</taxon>
        <taxon>Chitinophaga</taxon>
    </lineage>
</organism>
<dbReference type="Proteomes" id="UP000198984">
    <property type="component" value="Unassembled WGS sequence"/>
</dbReference>
<evidence type="ECO:0000256" key="2">
    <source>
        <dbReference type="ARBA" id="ARBA00022801"/>
    </source>
</evidence>
<dbReference type="SUPFAM" id="SSF51126">
    <property type="entry name" value="Pectin lyase-like"/>
    <property type="match status" value="1"/>
</dbReference>
<keyword evidence="2 4" id="KW-0378">Hydrolase</keyword>
<dbReference type="Pfam" id="PF00295">
    <property type="entry name" value="Glyco_hydro_28"/>
    <property type="match status" value="1"/>
</dbReference>
<proteinExistence type="inferred from homology"/>
<gene>
    <name evidence="6" type="ORF">SAMN04488505_10272</name>
</gene>
<dbReference type="PANTHER" id="PTHR31339:SF9">
    <property type="entry name" value="PLASMIN AND FIBRONECTIN-BINDING PROTEIN A"/>
    <property type="match status" value="1"/>
</dbReference>
<dbReference type="GO" id="GO:0004650">
    <property type="term" value="F:polygalacturonase activity"/>
    <property type="evidence" value="ECO:0007669"/>
    <property type="project" value="InterPro"/>
</dbReference>
<feature type="signal peptide" evidence="5">
    <location>
        <begin position="1"/>
        <end position="29"/>
    </location>
</feature>
<dbReference type="InterPro" id="IPR000743">
    <property type="entry name" value="Glyco_hydro_28"/>
</dbReference>
<dbReference type="InterPro" id="IPR006626">
    <property type="entry name" value="PbH1"/>
</dbReference>
<dbReference type="AlphaFoldDB" id="A0A1H7PGA5"/>
<evidence type="ECO:0000256" key="1">
    <source>
        <dbReference type="ARBA" id="ARBA00008834"/>
    </source>
</evidence>
<keyword evidence="7" id="KW-1185">Reference proteome</keyword>
<protein>
    <submittedName>
        <fullName evidence="6">Polygalacturonase</fullName>
    </submittedName>
</protein>